<dbReference type="RefSeq" id="XP_001934099.2">
    <property type="nucleotide sequence ID" value="XM_001934064.2"/>
</dbReference>
<keyword evidence="1" id="KW-0479">Metal-binding</keyword>
<dbReference type="GO" id="GO:0005634">
    <property type="term" value="C:nucleus"/>
    <property type="evidence" value="ECO:0007669"/>
    <property type="project" value="TreeGrafter"/>
</dbReference>
<evidence type="ECO:0000259" key="6">
    <source>
        <dbReference type="PROSITE" id="PS50157"/>
    </source>
</evidence>
<dbReference type="InterPro" id="IPR022755">
    <property type="entry name" value="Znf_C2H2_jaz"/>
</dbReference>
<dbReference type="PROSITE" id="PS00028">
    <property type="entry name" value="ZINC_FINGER_C2H2_1"/>
    <property type="match status" value="4"/>
</dbReference>
<dbReference type="GO" id="GO:0003677">
    <property type="term" value="F:DNA binding"/>
    <property type="evidence" value="ECO:0007669"/>
    <property type="project" value="UniProtKB-KW"/>
</dbReference>
<dbReference type="PANTHER" id="PTHR19303">
    <property type="entry name" value="TRANSPOSON"/>
    <property type="match status" value="1"/>
</dbReference>
<keyword evidence="3" id="KW-0862">Zinc</keyword>
<dbReference type="GO" id="GO:0008270">
    <property type="term" value="F:zinc ion binding"/>
    <property type="evidence" value="ECO:0007669"/>
    <property type="project" value="UniProtKB-KW"/>
</dbReference>
<dbReference type="SMART" id="SM00355">
    <property type="entry name" value="ZnF_C2H2"/>
    <property type="match status" value="7"/>
</dbReference>
<dbReference type="InterPro" id="IPR050863">
    <property type="entry name" value="CenT-Element_Derived"/>
</dbReference>
<feature type="domain" description="C2H2-type" evidence="6">
    <location>
        <begin position="86"/>
        <end position="115"/>
    </location>
</feature>
<feature type="domain" description="CCHC-type" evidence="7">
    <location>
        <begin position="748"/>
        <end position="764"/>
    </location>
</feature>
<dbReference type="SMART" id="SM00674">
    <property type="entry name" value="CENPB"/>
    <property type="match status" value="1"/>
</dbReference>
<dbReference type="Pfam" id="PF12171">
    <property type="entry name" value="zf-C2H2_jaz"/>
    <property type="match status" value="1"/>
</dbReference>
<feature type="domain" description="HTH CENPB-type" evidence="8">
    <location>
        <begin position="297"/>
        <end position="366"/>
    </location>
</feature>
<comment type="caution">
    <text evidence="9">The sequence shown here is derived from an EMBL/GenBank/DDBJ whole genome shotgun (WGS) entry which is preliminary data.</text>
</comment>
<name>A0A834RWS1_9PLEO</name>
<evidence type="ECO:0000256" key="4">
    <source>
        <dbReference type="ARBA" id="ARBA00023125"/>
    </source>
</evidence>
<feature type="domain" description="C2H2-type" evidence="6">
    <location>
        <begin position="29"/>
        <end position="58"/>
    </location>
</feature>
<dbReference type="InterPro" id="IPR004875">
    <property type="entry name" value="DDE_SF_endonuclease_dom"/>
</dbReference>
<dbReference type="Pfam" id="PF03184">
    <property type="entry name" value="DDE_1"/>
    <property type="match status" value="1"/>
</dbReference>
<dbReference type="InterPro" id="IPR001878">
    <property type="entry name" value="Znf_CCHC"/>
</dbReference>
<proteinExistence type="predicted"/>
<evidence type="ECO:0000256" key="2">
    <source>
        <dbReference type="ARBA" id="ARBA00022771"/>
    </source>
</evidence>
<keyword evidence="2 5" id="KW-0863">Zinc-finger</keyword>
<sequence length="777" mass="88785">MYPECGQCDRRFSSWAAARQHMNAVGHVFECDFCDLAFYDSRDLEDHQQDEGHYGPRYECEACDEWYDTFARIKQHMNSHGHWRNHYCNDCNKGFENENNLHIHLNSRIHRGSNITCPFCKRGFATATGVTHHLETGSCSKARQLNRDTILAEVRRRDPNQLITKKLLTYPDSGSSITATSASYNCDTRLYECYLCHKGFRELKSLNAHVNSPVHKEKVYHCPGRACAREFRALAALFNHLESESCGAVRFDAVQRNLALSDIKCDQITSLRRAEAVYSVPRRTIQRRRDGKPSRRDCEPRSKRLTKLEEEVILQRILDENLRGVPPSKLHVQDMADRLLRDRGGEPVGKCWVDRFIKRTPELRTRWTRPYDHQRALCEDPAIIEPWFTLVQNMKAKYGIVDDDMYNFDESGFLMGKISSQLVVTGIEKPGKAKKLQPGDRDATGRVIPPFLIFAGKVLISNWFTEDLPRNWVIQVSPTGWTNNNLALAWLDHFDTHARPVGAYRLLIIDGHESHCSIDFQDRCKEKKIIALCMPPHSSHLLQPLDVACFSPLKRAYGDQISALARDRINHISKQTFLPAFEVAFEKAFTRENACAGFRGAGLSPHDPQAVLSKLDVQLRTQTPPQQVDAAWEAKTPRNAKEMEAQLTLVRNRMKIHRGSPASSLDEQVRQLTKGAQQMAHEMVLMRAEIVRLNTATEAATKRKSRKRRYVRAEETLTVGEVLDLIAEREGGRREESEEPAKRVRAGRRCGRCGEIGHNSRTCKVEIEDINNSDASE</sequence>
<evidence type="ECO:0000256" key="1">
    <source>
        <dbReference type="ARBA" id="ARBA00022723"/>
    </source>
</evidence>
<feature type="domain" description="C2H2-type" evidence="6">
    <location>
        <begin position="58"/>
        <end position="85"/>
    </location>
</feature>
<accession>A0A834RWS1</accession>
<evidence type="ECO:0000256" key="5">
    <source>
        <dbReference type="PROSITE-ProRule" id="PRU00042"/>
    </source>
</evidence>
<dbReference type="KEGG" id="ptrr:6341999"/>
<dbReference type="AlphaFoldDB" id="A0A834RWS1"/>
<dbReference type="Gene3D" id="3.30.160.60">
    <property type="entry name" value="Classic Zinc Finger"/>
    <property type="match status" value="3"/>
</dbReference>
<dbReference type="PROSITE" id="PS50158">
    <property type="entry name" value="ZF_CCHC"/>
    <property type="match status" value="1"/>
</dbReference>
<dbReference type="PROSITE" id="PS51253">
    <property type="entry name" value="HTH_CENPB"/>
    <property type="match status" value="1"/>
</dbReference>
<feature type="domain" description="C2H2-type" evidence="6">
    <location>
        <begin position="191"/>
        <end position="220"/>
    </location>
</feature>
<dbReference type="InterPro" id="IPR036236">
    <property type="entry name" value="Znf_C2H2_sf"/>
</dbReference>
<evidence type="ECO:0000313" key="9">
    <source>
        <dbReference type="EMBL" id="KAF7571197.1"/>
    </source>
</evidence>
<evidence type="ECO:0000313" key="10">
    <source>
        <dbReference type="Proteomes" id="UP000245464"/>
    </source>
</evidence>
<dbReference type="InterPro" id="IPR006600">
    <property type="entry name" value="HTH_CenpB_DNA-bd_dom"/>
</dbReference>
<dbReference type="PANTHER" id="PTHR19303:SF74">
    <property type="entry name" value="POGO TRANSPOSABLE ELEMENT WITH KRAB DOMAIN"/>
    <property type="match status" value="1"/>
</dbReference>
<gene>
    <name evidence="9" type="ORF">PtrM4_111990</name>
</gene>
<protein>
    <submittedName>
        <fullName evidence="9">Uncharacterized protein</fullName>
    </submittedName>
</protein>
<evidence type="ECO:0000256" key="3">
    <source>
        <dbReference type="ARBA" id="ARBA00022833"/>
    </source>
</evidence>
<dbReference type="SUPFAM" id="SSF57667">
    <property type="entry name" value="beta-beta-alpha zinc fingers"/>
    <property type="match status" value="3"/>
</dbReference>
<keyword evidence="4" id="KW-0238">DNA-binding</keyword>
<evidence type="ECO:0000259" key="7">
    <source>
        <dbReference type="PROSITE" id="PS50158"/>
    </source>
</evidence>
<evidence type="ECO:0000259" key="8">
    <source>
        <dbReference type="PROSITE" id="PS51253"/>
    </source>
</evidence>
<dbReference type="InterPro" id="IPR013087">
    <property type="entry name" value="Znf_C2H2_type"/>
</dbReference>
<dbReference type="GeneID" id="6341999"/>
<reference evidence="9 10" key="1">
    <citation type="journal article" date="2018" name="BMC Genomics">
        <title>Comparative genomics of the wheat fungal pathogen Pyrenophora tritici-repentis reveals chromosomal variations and genome plasticity.</title>
        <authorList>
            <person name="Moolhuijzen P."/>
            <person name="See P.T."/>
            <person name="Hane J.K."/>
            <person name="Shi G."/>
            <person name="Liu Z."/>
            <person name="Oliver R.P."/>
            <person name="Moffat C.S."/>
        </authorList>
    </citation>
    <scope>NUCLEOTIDE SEQUENCE [LARGE SCALE GENOMIC DNA]</scope>
    <source>
        <strain evidence="9">M4</strain>
    </source>
</reference>
<dbReference type="Proteomes" id="UP000245464">
    <property type="component" value="Chromosome 5"/>
</dbReference>
<organism evidence="9 10">
    <name type="scientific">Pyrenophora tritici-repentis</name>
    <dbReference type="NCBI Taxonomy" id="45151"/>
    <lineage>
        <taxon>Eukaryota</taxon>
        <taxon>Fungi</taxon>
        <taxon>Dikarya</taxon>
        <taxon>Ascomycota</taxon>
        <taxon>Pezizomycotina</taxon>
        <taxon>Dothideomycetes</taxon>
        <taxon>Pleosporomycetidae</taxon>
        <taxon>Pleosporales</taxon>
        <taxon>Pleosporineae</taxon>
        <taxon>Pleosporaceae</taxon>
        <taxon>Pyrenophora</taxon>
    </lineage>
</organism>
<dbReference type="EMBL" id="NQIK02000005">
    <property type="protein sequence ID" value="KAF7571197.1"/>
    <property type="molecule type" value="Genomic_DNA"/>
</dbReference>
<dbReference type="PROSITE" id="PS50157">
    <property type="entry name" value="ZINC_FINGER_C2H2_2"/>
    <property type="match status" value="4"/>
</dbReference>